<evidence type="ECO:0000313" key="4">
    <source>
        <dbReference type="Proteomes" id="UP001301350"/>
    </source>
</evidence>
<keyword evidence="4" id="KW-1185">Reference proteome</keyword>
<comment type="caution">
    <text evidence="3">The sequence shown here is derived from an EMBL/GenBank/DDBJ whole genome shotgun (WGS) entry which is preliminary data.</text>
</comment>
<dbReference type="PANTHER" id="PTHR10900">
    <property type="entry name" value="PERIOSTIN-RELATED"/>
    <property type="match status" value="1"/>
</dbReference>
<dbReference type="PROSITE" id="PS51257">
    <property type="entry name" value="PROKAR_LIPOPROTEIN"/>
    <property type="match status" value="1"/>
</dbReference>
<sequence>MSRPVLALLLLISSILCTLLSCTAPSQGQTLAQVESEHPEIIIAISYFNETLGGQVEALQAAHETLTIFAPENTAIRALPQGALANLERNHTLLQDVLLYHMLHGNYTARDLEERGAFRPKTLFDNNTVLIEANASGVTVNGYEVVTPDVFFDLGVIHIIDGVLIPPEFRSDLLG</sequence>
<dbReference type="InterPro" id="IPR036378">
    <property type="entry name" value="FAS1_dom_sf"/>
</dbReference>
<dbReference type="PROSITE" id="PS50213">
    <property type="entry name" value="FAS1"/>
    <property type="match status" value="1"/>
</dbReference>
<evidence type="ECO:0000259" key="2">
    <source>
        <dbReference type="PROSITE" id="PS50213"/>
    </source>
</evidence>
<organism evidence="3 4">
    <name type="scientific">Cyanidium caldarium</name>
    <name type="common">Red alga</name>
    <dbReference type="NCBI Taxonomy" id="2771"/>
    <lineage>
        <taxon>Eukaryota</taxon>
        <taxon>Rhodophyta</taxon>
        <taxon>Bangiophyceae</taxon>
        <taxon>Cyanidiales</taxon>
        <taxon>Cyanidiaceae</taxon>
        <taxon>Cyanidium</taxon>
    </lineage>
</organism>
<dbReference type="SMART" id="SM00554">
    <property type="entry name" value="FAS1"/>
    <property type="match status" value="1"/>
</dbReference>
<evidence type="ECO:0000256" key="1">
    <source>
        <dbReference type="SAM" id="SignalP"/>
    </source>
</evidence>
<reference evidence="3 4" key="1">
    <citation type="submission" date="2022-07" db="EMBL/GenBank/DDBJ databases">
        <title>Genome-wide signatures of adaptation to extreme environments.</title>
        <authorList>
            <person name="Cho C.H."/>
            <person name="Yoon H.S."/>
        </authorList>
    </citation>
    <scope>NUCLEOTIDE SEQUENCE [LARGE SCALE GENOMIC DNA]</scope>
    <source>
        <strain evidence="3 4">DBV 063 E5</strain>
    </source>
</reference>
<dbReference type="Pfam" id="PF02469">
    <property type="entry name" value="Fasciclin"/>
    <property type="match status" value="1"/>
</dbReference>
<dbReference type="Proteomes" id="UP001301350">
    <property type="component" value="Unassembled WGS sequence"/>
</dbReference>
<feature type="domain" description="FAS1" evidence="2">
    <location>
        <begin position="28"/>
        <end position="164"/>
    </location>
</feature>
<name>A0AAV9IPG1_CYACA</name>
<dbReference type="EMBL" id="JANCYW010000001">
    <property type="protein sequence ID" value="KAK4534200.1"/>
    <property type="molecule type" value="Genomic_DNA"/>
</dbReference>
<accession>A0AAV9IPG1</accession>
<dbReference type="InterPro" id="IPR050904">
    <property type="entry name" value="Adhesion/Biosynth-related"/>
</dbReference>
<dbReference type="AlphaFoldDB" id="A0AAV9IPG1"/>
<feature type="signal peptide" evidence="1">
    <location>
        <begin position="1"/>
        <end position="28"/>
    </location>
</feature>
<dbReference type="PANTHER" id="PTHR10900:SF77">
    <property type="entry name" value="FI19380P1"/>
    <property type="match status" value="1"/>
</dbReference>
<dbReference type="GO" id="GO:0005615">
    <property type="term" value="C:extracellular space"/>
    <property type="evidence" value="ECO:0007669"/>
    <property type="project" value="TreeGrafter"/>
</dbReference>
<protein>
    <recommendedName>
        <fullName evidence="2">FAS1 domain-containing protein</fullName>
    </recommendedName>
</protein>
<feature type="chain" id="PRO_5043631207" description="FAS1 domain-containing protein" evidence="1">
    <location>
        <begin position="29"/>
        <end position="175"/>
    </location>
</feature>
<dbReference type="SUPFAM" id="SSF82153">
    <property type="entry name" value="FAS1 domain"/>
    <property type="match status" value="1"/>
</dbReference>
<dbReference type="InterPro" id="IPR000782">
    <property type="entry name" value="FAS1_domain"/>
</dbReference>
<keyword evidence="1" id="KW-0732">Signal</keyword>
<proteinExistence type="predicted"/>
<dbReference type="Gene3D" id="2.30.180.10">
    <property type="entry name" value="FAS1 domain"/>
    <property type="match status" value="1"/>
</dbReference>
<evidence type="ECO:0000313" key="3">
    <source>
        <dbReference type="EMBL" id="KAK4534200.1"/>
    </source>
</evidence>
<gene>
    <name evidence="3" type="ORF">CDCA_CDCA01G0225</name>
</gene>